<dbReference type="OrthoDB" id="3162439at2759"/>
<protein>
    <recommendedName>
        <fullName evidence="2">T6SS Phospholipase effector Tle1-like catalytic domain-containing protein</fullName>
    </recommendedName>
</protein>
<accession>A0A3D8QHY7</accession>
<keyword evidence="4" id="KW-1185">Reference proteome</keyword>
<dbReference type="Proteomes" id="UP000256328">
    <property type="component" value="Unassembled WGS sequence"/>
</dbReference>
<dbReference type="EMBL" id="PDLN01000018">
    <property type="protein sequence ID" value="RDW61463.1"/>
    <property type="molecule type" value="Genomic_DNA"/>
</dbReference>
<organism evidence="3 4">
    <name type="scientific">Coleophoma crateriformis</name>
    <dbReference type="NCBI Taxonomy" id="565419"/>
    <lineage>
        <taxon>Eukaryota</taxon>
        <taxon>Fungi</taxon>
        <taxon>Dikarya</taxon>
        <taxon>Ascomycota</taxon>
        <taxon>Pezizomycotina</taxon>
        <taxon>Leotiomycetes</taxon>
        <taxon>Helotiales</taxon>
        <taxon>Dermateaceae</taxon>
        <taxon>Coleophoma</taxon>
    </lineage>
</organism>
<evidence type="ECO:0000256" key="1">
    <source>
        <dbReference type="SAM" id="MobiDB-lite"/>
    </source>
</evidence>
<gene>
    <name evidence="3" type="ORF">BP5796_11355</name>
</gene>
<name>A0A3D8QHY7_9HELO</name>
<feature type="domain" description="T6SS Phospholipase effector Tle1-like catalytic" evidence="2">
    <location>
        <begin position="21"/>
        <end position="404"/>
    </location>
</feature>
<comment type="caution">
    <text evidence="3">The sequence shown here is derived from an EMBL/GenBank/DDBJ whole genome shotgun (WGS) entry which is preliminary data.</text>
</comment>
<dbReference type="SUPFAM" id="SSF53474">
    <property type="entry name" value="alpha/beta-Hydrolases"/>
    <property type="match status" value="1"/>
</dbReference>
<dbReference type="Pfam" id="PF09994">
    <property type="entry name" value="T6SS_Tle1-like_cat"/>
    <property type="match status" value="1"/>
</dbReference>
<evidence type="ECO:0000313" key="4">
    <source>
        <dbReference type="Proteomes" id="UP000256328"/>
    </source>
</evidence>
<feature type="region of interest" description="Disordered" evidence="1">
    <location>
        <begin position="284"/>
        <end position="350"/>
    </location>
</feature>
<proteinExistence type="predicted"/>
<evidence type="ECO:0000259" key="2">
    <source>
        <dbReference type="Pfam" id="PF09994"/>
    </source>
</evidence>
<dbReference type="InterPro" id="IPR018712">
    <property type="entry name" value="Tle1-like_cat"/>
</dbReference>
<feature type="compositionally biased region" description="Basic and acidic residues" evidence="1">
    <location>
        <begin position="317"/>
        <end position="328"/>
    </location>
</feature>
<dbReference type="PANTHER" id="PTHR33840">
    <property type="match status" value="1"/>
</dbReference>
<sequence length="635" mass="71223">MSSTEPNASHDAEMRMPRERRKFVLCFDGTGNKFQGTGGDSNKLIKHNFTITSVIINPLNVTKPTNLAAGIGTYRNTKSLSSSGVISRVSSWYSKAKDSAIGTTLDEHVMAGYRFLMRYYQDGDDIYFFGFSRGAYIARFLAEMLDHVGLLSAGNEELVRFVWKTFARWQQRHGGNSQAKEETKELFHFMKAFRETFSRPVRRIRFLGLFDTVNSVSKFEGAWMQRSRFPYTARSSAITICHAVSIDERRAKFRQDLISQKVDRGAEGSLISLDYFRRRRNQAKAHALAHGANGKEKEPNKDKENDALTPSQASGADRFRSHSRDRSSSPHHSQNHTASTVSLGTSSSIETDAAVDSEDEYENMAQQITEVWFAGCHADVGGGWNPDPPENLSLSHVPLVWMLRKAQEAGLAFNADKMSELGCFYDDAVDELAQSSAKNGKAARRPPIPSIELNDSLISSEDVNTVSHHDADDSLGDLDDDSVGMNAEKRENNRKFMQFLDQSCTRGRIHDVLRRNQGSPTGTVLTWNIMEFLPFRRMDLRPDGSWKAIRWPLPMGEVRDVPYDIKVHSSVIKRMKADENYRPGNLIMGGGGRGMRRAPAEAGMGEWVVLEEGKGHPIHEVWVRAKGEKSTTTLP</sequence>
<feature type="compositionally biased region" description="Polar residues" evidence="1">
    <location>
        <begin position="335"/>
        <end position="350"/>
    </location>
</feature>
<dbReference type="InterPro" id="IPR029058">
    <property type="entry name" value="AB_hydrolase_fold"/>
</dbReference>
<dbReference type="PANTHER" id="PTHR33840:SF2">
    <property type="entry name" value="TLE1 PHOSPHOLIPASE DOMAIN-CONTAINING PROTEIN"/>
    <property type="match status" value="1"/>
</dbReference>
<reference evidence="3 4" key="1">
    <citation type="journal article" date="2018" name="IMA Fungus">
        <title>IMA Genome-F 9: Draft genome sequence of Annulohypoxylon stygium, Aspergillus mulundensis, Berkeleyomyces basicola (syn. Thielaviopsis basicola), Ceratocystis smalleyi, two Cercospora beticola strains, Coleophoma cylindrospora, Fusarium fracticaudum, Phialophora cf. hyalina, and Morchella septimelata.</title>
        <authorList>
            <person name="Wingfield B.D."/>
            <person name="Bills G.F."/>
            <person name="Dong Y."/>
            <person name="Huang W."/>
            <person name="Nel W.J."/>
            <person name="Swalarsk-Parry B.S."/>
            <person name="Vaghefi N."/>
            <person name="Wilken P.M."/>
            <person name="An Z."/>
            <person name="de Beer Z.W."/>
            <person name="De Vos L."/>
            <person name="Chen L."/>
            <person name="Duong T.A."/>
            <person name="Gao Y."/>
            <person name="Hammerbacher A."/>
            <person name="Kikkert J.R."/>
            <person name="Li Y."/>
            <person name="Li H."/>
            <person name="Li K."/>
            <person name="Li Q."/>
            <person name="Liu X."/>
            <person name="Ma X."/>
            <person name="Naidoo K."/>
            <person name="Pethybridge S.J."/>
            <person name="Sun J."/>
            <person name="Steenkamp E.T."/>
            <person name="van der Nest M.A."/>
            <person name="van Wyk S."/>
            <person name="Wingfield M.J."/>
            <person name="Xiong C."/>
            <person name="Yue Q."/>
            <person name="Zhang X."/>
        </authorList>
    </citation>
    <scope>NUCLEOTIDE SEQUENCE [LARGE SCALE GENOMIC DNA]</scope>
    <source>
        <strain evidence="3 4">BP5796</strain>
    </source>
</reference>
<evidence type="ECO:0000313" key="3">
    <source>
        <dbReference type="EMBL" id="RDW61463.1"/>
    </source>
</evidence>
<dbReference type="AlphaFoldDB" id="A0A3D8QHY7"/>
<feature type="compositionally biased region" description="Basic and acidic residues" evidence="1">
    <location>
        <begin position="293"/>
        <end position="306"/>
    </location>
</feature>